<evidence type="ECO:0000256" key="14">
    <source>
        <dbReference type="RuleBase" id="RU362053"/>
    </source>
</evidence>
<dbReference type="SFLD" id="SFLDS00029">
    <property type="entry name" value="Radical_SAM"/>
    <property type="match status" value="1"/>
</dbReference>
<evidence type="ECO:0000313" key="19">
    <source>
        <dbReference type="Proteomes" id="UP000321547"/>
    </source>
</evidence>
<dbReference type="EC" id="1.97.1.4" evidence="4 14"/>
<dbReference type="InterPro" id="IPR034465">
    <property type="entry name" value="Pyruvate_for-lyase_activase"/>
</dbReference>
<dbReference type="InterPro" id="IPR012838">
    <property type="entry name" value="PFL1_activating"/>
</dbReference>
<keyword evidence="12 14" id="KW-0411">Iron-sulfur</keyword>
<dbReference type="GO" id="GO:0051539">
    <property type="term" value="F:4 iron, 4 sulfur cluster binding"/>
    <property type="evidence" value="ECO:0007669"/>
    <property type="project" value="UniProtKB-UniRule"/>
</dbReference>
<dbReference type="InterPro" id="IPR040074">
    <property type="entry name" value="BssD/PflA/YjjW"/>
</dbReference>
<dbReference type="RefSeq" id="WP_089832417.1">
    <property type="nucleotide sequence ID" value="NZ_BJWI01000017.1"/>
</dbReference>
<evidence type="ECO:0000256" key="9">
    <source>
        <dbReference type="ARBA" id="ARBA00022723"/>
    </source>
</evidence>
<keyword evidence="6 14" id="KW-0004">4Fe-4S</keyword>
<name>A0A1I5QKG6_9BACI</name>
<dbReference type="SFLD" id="SFLDG01118">
    <property type="entry name" value="activating_enzymes__group_2"/>
    <property type="match status" value="1"/>
</dbReference>
<dbReference type="PROSITE" id="PS01087">
    <property type="entry name" value="RADICAL_ACTIVATING"/>
    <property type="match status" value="1"/>
</dbReference>
<dbReference type="InterPro" id="IPR001989">
    <property type="entry name" value="Radical_activat_CS"/>
</dbReference>
<evidence type="ECO:0000256" key="5">
    <source>
        <dbReference type="ARBA" id="ARBA00021356"/>
    </source>
</evidence>
<sequence length="250" mass="28160">MKGRIHSIETLGTVDGPGLRYIIFTQGCLLRCQFCHNPDTWKMSGGKEMTVEELVTDIVKYKDFFDSSGGGVTVSGGEPLIQAEFLLELFTELKKHDIHTCIDSSGGCFSRAPRFIETLDKLMEVTDLILYDLKQIDPEKHKVLTGVSNDHILDMARYLDEKNVPIWVRHVLIPGGSDDDVLLQRLSDFIATLSNVERIDVLPYHKLGVYKWENLGLDYQLEGVEPPTADRVKNAEAILNREKTISIPQA</sequence>
<evidence type="ECO:0000256" key="13">
    <source>
        <dbReference type="ARBA" id="ARBA00047533"/>
    </source>
</evidence>
<accession>A0A1I5QKG6</accession>
<evidence type="ECO:0000256" key="10">
    <source>
        <dbReference type="ARBA" id="ARBA00023002"/>
    </source>
</evidence>
<dbReference type="GO" id="GO:0043365">
    <property type="term" value="F:[formate-C-acetyltransferase]-activating enzyme activity"/>
    <property type="evidence" value="ECO:0007669"/>
    <property type="project" value="UniProtKB-UniRule"/>
</dbReference>
<comment type="similarity">
    <text evidence="3 14">Belongs to the organic radical-activating enzymes family.</text>
</comment>
<protein>
    <recommendedName>
        <fullName evidence="5 14">Pyruvate formate-lyase-activating enzyme</fullName>
        <ecNumber evidence="4 14">1.97.1.4</ecNumber>
    </recommendedName>
</protein>
<dbReference type="GO" id="GO:0016829">
    <property type="term" value="F:lyase activity"/>
    <property type="evidence" value="ECO:0007669"/>
    <property type="project" value="UniProtKB-KW"/>
</dbReference>
<keyword evidence="19" id="KW-1185">Reference proteome</keyword>
<keyword evidence="8 14" id="KW-0949">S-adenosyl-L-methionine</keyword>
<dbReference type="InterPro" id="IPR012839">
    <property type="entry name" value="Organic_radical_activase"/>
</dbReference>
<dbReference type="SFLD" id="SFLDF00278">
    <property type="entry name" value="pyruvate_formate-lyase_activas"/>
    <property type="match status" value="1"/>
</dbReference>
<comment type="subcellular location">
    <subcellularLocation>
        <location evidence="2 14">Cytoplasm</location>
    </subcellularLocation>
</comment>
<evidence type="ECO:0000313" key="17">
    <source>
        <dbReference type="EMBL" id="SFP46753.1"/>
    </source>
</evidence>
<dbReference type="EMBL" id="BJWI01000017">
    <property type="protein sequence ID" value="GEM01844.1"/>
    <property type="molecule type" value="Genomic_DNA"/>
</dbReference>
<evidence type="ECO:0000256" key="2">
    <source>
        <dbReference type="ARBA" id="ARBA00004496"/>
    </source>
</evidence>
<dbReference type="InterPro" id="IPR007197">
    <property type="entry name" value="rSAM"/>
</dbReference>
<dbReference type="SFLD" id="SFLDG01066">
    <property type="entry name" value="organic_radical-activating_enz"/>
    <property type="match status" value="1"/>
</dbReference>
<evidence type="ECO:0000256" key="12">
    <source>
        <dbReference type="ARBA" id="ARBA00023014"/>
    </source>
</evidence>
<evidence type="ECO:0000256" key="11">
    <source>
        <dbReference type="ARBA" id="ARBA00023004"/>
    </source>
</evidence>
<dbReference type="Gene3D" id="3.20.20.70">
    <property type="entry name" value="Aldolase class I"/>
    <property type="match status" value="1"/>
</dbReference>
<dbReference type="PANTHER" id="PTHR30352">
    <property type="entry name" value="PYRUVATE FORMATE-LYASE-ACTIVATING ENZYME"/>
    <property type="match status" value="1"/>
</dbReference>
<evidence type="ECO:0000256" key="1">
    <source>
        <dbReference type="ARBA" id="ARBA00003141"/>
    </source>
</evidence>
<dbReference type="NCBIfam" id="TIGR02493">
    <property type="entry name" value="PFLA"/>
    <property type="match status" value="1"/>
</dbReference>
<comment type="function">
    <text evidence="1 14">Activation of pyruvate formate-lyase under anaerobic conditions by generation of an organic free radical, using S-adenosylmethionine and reduced flavodoxin as cosubstrates to produce 5'-deoxy-adenosine.</text>
</comment>
<dbReference type="InterPro" id="IPR013785">
    <property type="entry name" value="Aldolase_TIM"/>
</dbReference>
<reference evidence="16 19" key="2">
    <citation type="submission" date="2019-07" db="EMBL/GenBank/DDBJ databases">
        <title>Whole genome shotgun sequence of Halolactibacillus halophilus NBRC 100868.</title>
        <authorList>
            <person name="Hosoyama A."/>
            <person name="Uohara A."/>
            <person name="Ohji S."/>
            <person name="Ichikawa N."/>
        </authorList>
    </citation>
    <scope>NUCLEOTIDE SEQUENCE [LARGE SCALE GENOMIC DNA]</scope>
    <source>
        <strain evidence="16 19">NBRC 100868</strain>
    </source>
</reference>
<dbReference type="STRING" id="306540.SAMN05421839_12238"/>
<evidence type="ECO:0000256" key="6">
    <source>
        <dbReference type="ARBA" id="ARBA00022485"/>
    </source>
</evidence>
<comment type="cofactor">
    <cofactor evidence="14">
        <name>[4Fe-4S] cluster</name>
        <dbReference type="ChEBI" id="CHEBI:49883"/>
    </cofactor>
    <text evidence="14">Binds 1 [4Fe-4S] cluster. The cluster is coordinated with 3 cysteines and an exchangeable S-adenosyl-L-methionine.</text>
</comment>
<evidence type="ECO:0000256" key="8">
    <source>
        <dbReference type="ARBA" id="ARBA00022691"/>
    </source>
</evidence>
<dbReference type="Proteomes" id="UP000321547">
    <property type="component" value="Unassembled WGS sequence"/>
</dbReference>
<proteinExistence type="inferred from homology"/>
<dbReference type="GO" id="GO:0005737">
    <property type="term" value="C:cytoplasm"/>
    <property type="evidence" value="ECO:0007669"/>
    <property type="project" value="UniProtKB-SubCell"/>
</dbReference>
<evidence type="ECO:0000256" key="3">
    <source>
        <dbReference type="ARBA" id="ARBA00009777"/>
    </source>
</evidence>
<dbReference type="Proteomes" id="UP000242243">
    <property type="component" value="Unassembled WGS sequence"/>
</dbReference>
<dbReference type="PROSITE" id="PS51918">
    <property type="entry name" value="RADICAL_SAM"/>
    <property type="match status" value="1"/>
</dbReference>
<organism evidence="17 18">
    <name type="scientific">Halolactibacillus halophilus</name>
    <dbReference type="NCBI Taxonomy" id="306540"/>
    <lineage>
        <taxon>Bacteria</taxon>
        <taxon>Bacillati</taxon>
        <taxon>Bacillota</taxon>
        <taxon>Bacilli</taxon>
        <taxon>Bacillales</taxon>
        <taxon>Bacillaceae</taxon>
        <taxon>Halolactibacillus</taxon>
    </lineage>
</organism>
<keyword evidence="11 14" id="KW-0408">Iron</keyword>
<dbReference type="PIRSF" id="PIRSF000371">
    <property type="entry name" value="PFL_act_enz"/>
    <property type="match status" value="1"/>
</dbReference>
<evidence type="ECO:0000259" key="15">
    <source>
        <dbReference type="PROSITE" id="PS51918"/>
    </source>
</evidence>
<dbReference type="Pfam" id="PF04055">
    <property type="entry name" value="Radical_SAM"/>
    <property type="match status" value="1"/>
</dbReference>
<keyword evidence="10 14" id="KW-0560">Oxidoreductase</keyword>
<evidence type="ECO:0000256" key="4">
    <source>
        <dbReference type="ARBA" id="ARBA00012303"/>
    </source>
</evidence>
<keyword evidence="17" id="KW-0670">Pyruvate</keyword>
<dbReference type="EMBL" id="FOXC01000022">
    <property type="protein sequence ID" value="SFP46753.1"/>
    <property type="molecule type" value="Genomic_DNA"/>
</dbReference>
<dbReference type="PANTHER" id="PTHR30352:SF5">
    <property type="entry name" value="PYRUVATE FORMATE-LYASE 1-ACTIVATING ENZYME"/>
    <property type="match status" value="1"/>
</dbReference>
<dbReference type="CDD" id="cd01335">
    <property type="entry name" value="Radical_SAM"/>
    <property type="match status" value="1"/>
</dbReference>
<keyword evidence="17" id="KW-0456">Lyase</keyword>
<comment type="catalytic activity">
    <reaction evidence="13 14">
        <text>glycyl-[formate C-acetyltransferase] + reduced [flavodoxin] + S-adenosyl-L-methionine = glycin-2-yl radical-[formate C-acetyltransferase] + semiquinone [flavodoxin] + 5'-deoxyadenosine + L-methionine + H(+)</text>
        <dbReference type="Rhea" id="RHEA:19225"/>
        <dbReference type="Rhea" id="RHEA-COMP:10622"/>
        <dbReference type="Rhea" id="RHEA-COMP:12190"/>
        <dbReference type="Rhea" id="RHEA-COMP:12191"/>
        <dbReference type="Rhea" id="RHEA-COMP:14480"/>
        <dbReference type="ChEBI" id="CHEBI:15378"/>
        <dbReference type="ChEBI" id="CHEBI:17319"/>
        <dbReference type="ChEBI" id="CHEBI:29947"/>
        <dbReference type="ChEBI" id="CHEBI:32722"/>
        <dbReference type="ChEBI" id="CHEBI:57618"/>
        <dbReference type="ChEBI" id="CHEBI:57844"/>
        <dbReference type="ChEBI" id="CHEBI:59789"/>
        <dbReference type="ChEBI" id="CHEBI:140311"/>
        <dbReference type="EC" id="1.97.1.4"/>
    </reaction>
</comment>
<keyword evidence="7 14" id="KW-0963">Cytoplasm</keyword>
<dbReference type="GO" id="GO:0046872">
    <property type="term" value="F:metal ion binding"/>
    <property type="evidence" value="ECO:0007669"/>
    <property type="project" value="UniProtKB-UniRule"/>
</dbReference>
<evidence type="ECO:0000313" key="18">
    <source>
        <dbReference type="Proteomes" id="UP000242243"/>
    </source>
</evidence>
<dbReference type="OrthoDB" id="9782387at2"/>
<feature type="domain" description="Radical SAM core" evidence="15">
    <location>
        <begin position="14"/>
        <end position="250"/>
    </location>
</feature>
<evidence type="ECO:0000256" key="7">
    <source>
        <dbReference type="ARBA" id="ARBA00022490"/>
    </source>
</evidence>
<reference evidence="17 18" key="1">
    <citation type="submission" date="2016-10" db="EMBL/GenBank/DDBJ databases">
        <authorList>
            <person name="de Groot N.N."/>
        </authorList>
    </citation>
    <scope>NUCLEOTIDE SEQUENCE [LARGE SCALE GENOMIC DNA]</scope>
    <source>
        <strain evidence="17 18">DSM 17073</strain>
    </source>
</reference>
<keyword evidence="9 14" id="KW-0479">Metal-binding</keyword>
<gene>
    <name evidence="16" type="primary">pflA</name>
    <name evidence="16" type="ORF">HHA03_13760</name>
    <name evidence="17" type="ORF">SAMN05421839_12238</name>
</gene>
<dbReference type="SUPFAM" id="SSF102114">
    <property type="entry name" value="Radical SAM enzymes"/>
    <property type="match status" value="1"/>
</dbReference>
<dbReference type="AlphaFoldDB" id="A0A1I5QKG6"/>
<dbReference type="InterPro" id="IPR058240">
    <property type="entry name" value="rSAM_sf"/>
</dbReference>
<evidence type="ECO:0000313" key="16">
    <source>
        <dbReference type="EMBL" id="GEM01844.1"/>
    </source>
</evidence>
<dbReference type="InterPro" id="IPR034457">
    <property type="entry name" value="Organic_radical-activating"/>
</dbReference>